<dbReference type="Proteomes" id="UP000320888">
    <property type="component" value="Unassembled WGS sequence"/>
</dbReference>
<gene>
    <name evidence="2" type="ORF">FNZ23_11090</name>
</gene>
<dbReference type="AlphaFoldDB" id="A0A553ZL64"/>
<sequence>MSQKEPGFRELLAAARYSAVHLEMRDAYGVGNEAEDFENWKRTGHRDADPGSAYWMPWVKLIGDTVARGVTVRRARVVSEPVTEYIRYEHAGTPVNLHAGEQVRWLPRRQASDIALPGNDCWVFDGETVLFNHFTGDGNWSDPGWEIRTEPAVARLASAAFEAVWERGTPHENYQV</sequence>
<dbReference type="RefSeq" id="WP_143942413.1">
    <property type="nucleotide sequence ID" value="NZ_VKLS01000099.1"/>
</dbReference>
<accession>A0A553ZL64</accession>
<feature type="domain" description="DUF6879" evidence="1">
    <location>
        <begin position="8"/>
        <end position="175"/>
    </location>
</feature>
<evidence type="ECO:0000259" key="1">
    <source>
        <dbReference type="Pfam" id="PF21806"/>
    </source>
</evidence>
<dbReference type="OrthoDB" id="4562627at2"/>
<organism evidence="2 3">
    <name type="scientific">Streptomyces benahoarensis</name>
    <dbReference type="NCBI Taxonomy" id="2595054"/>
    <lineage>
        <taxon>Bacteria</taxon>
        <taxon>Bacillati</taxon>
        <taxon>Actinomycetota</taxon>
        <taxon>Actinomycetes</taxon>
        <taxon>Kitasatosporales</taxon>
        <taxon>Streptomycetaceae</taxon>
        <taxon>Streptomyces</taxon>
    </lineage>
</organism>
<name>A0A553ZL64_9ACTN</name>
<comment type="caution">
    <text evidence="2">The sequence shown here is derived from an EMBL/GenBank/DDBJ whole genome shotgun (WGS) entry which is preliminary data.</text>
</comment>
<protein>
    <recommendedName>
        <fullName evidence="1">DUF6879 domain-containing protein</fullName>
    </recommendedName>
</protein>
<proteinExistence type="predicted"/>
<reference evidence="2 3" key="1">
    <citation type="submission" date="2019-07" db="EMBL/GenBank/DDBJ databases">
        <title>Draft genome for Streptomyces benahoarensis MZ03-48.</title>
        <authorList>
            <person name="Gonzalez-Pimentel J.L."/>
        </authorList>
    </citation>
    <scope>NUCLEOTIDE SEQUENCE [LARGE SCALE GENOMIC DNA]</scope>
    <source>
        <strain evidence="2 3">MZ03-48</strain>
    </source>
</reference>
<evidence type="ECO:0000313" key="3">
    <source>
        <dbReference type="Proteomes" id="UP000320888"/>
    </source>
</evidence>
<dbReference type="EMBL" id="VKLS01000099">
    <property type="protein sequence ID" value="TSB42212.1"/>
    <property type="molecule type" value="Genomic_DNA"/>
</dbReference>
<keyword evidence="3" id="KW-1185">Reference proteome</keyword>
<evidence type="ECO:0000313" key="2">
    <source>
        <dbReference type="EMBL" id="TSB42212.1"/>
    </source>
</evidence>
<dbReference type="InterPro" id="IPR049244">
    <property type="entry name" value="DUF6879"/>
</dbReference>
<dbReference type="Pfam" id="PF21806">
    <property type="entry name" value="DUF6879"/>
    <property type="match status" value="1"/>
</dbReference>